<keyword evidence="2" id="KW-1185">Reference proteome</keyword>
<reference evidence="1" key="1">
    <citation type="submission" date="2021-12" db="EMBL/GenBank/DDBJ databases">
        <title>Convergent genome expansion in fungi linked to evolution of root-endophyte symbiosis.</title>
        <authorList>
            <consortium name="DOE Joint Genome Institute"/>
            <person name="Ke Y.-H."/>
            <person name="Bonito G."/>
            <person name="Liao H.-L."/>
            <person name="Looney B."/>
            <person name="Rojas-Flechas A."/>
            <person name="Nash J."/>
            <person name="Hameed K."/>
            <person name="Schadt C."/>
            <person name="Martin F."/>
            <person name="Crous P.W."/>
            <person name="Miettinen O."/>
            <person name="Magnuson J.K."/>
            <person name="Labbe J."/>
            <person name="Jacobson D."/>
            <person name="Doktycz M.J."/>
            <person name="Veneault-Fourrey C."/>
            <person name="Kuo A."/>
            <person name="Mondo S."/>
            <person name="Calhoun S."/>
            <person name="Riley R."/>
            <person name="Ohm R."/>
            <person name="LaButti K."/>
            <person name="Andreopoulos B."/>
            <person name="Pangilinan J."/>
            <person name="Nolan M."/>
            <person name="Tritt A."/>
            <person name="Clum A."/>
            <person name="Lipzen A."/>
            <person name="Daum C."/>
            <person name="Barry K."/>
            <person name="Grigoriev I.V."/>
            <person name="Vilgalys R."/>
        </authorList>
    </citation>
    <scope>NUCLEOTIDE SEQUENCE</scope>
    <source>
        <strain evidence="1">PMI_201</strain>
    </source>
</reference>
<dbReference type="Proteomes" id="UP001201262">
    <property type="component" value="Unassembled WGS sequence"/>
</dbReference>
<evidence type="ECO:0000313" key="1">
    <source>
        <dbReference type="EMBL" id="KAH8690506.1"/>
    </source>
</evidence>
<dbReference type="RefSeq" id="XP_046066702.1">
    <property type="nucleotide sequence ID" value="XM_046217276.1"/>
</dbReference>
<accession>A0AAD4KFJ1</accession>
<protein>
    <submittedName>
        <fullName evidence="1">Uncharacterized protein</fullName>
    </submittedName>
</protein>
<comment type="caution">
    <text evidence="1">The sequence shown here is derived from an EMBL/GenBank/DDBJ whole genome shotgun (WGS) entry which is preliminary data.</text>
</comment>
<gene>
    <name evidence="1" type="ORF">BGW36DRAFT_388868</name>
</gene>
<evidence type="ECO:0000313" key="2">
    <source>
        <dbReference type="Proteomes" id="UP001201262"/>
    </source>
</evidence>
<organism evidence="1 2">
    <name type="scientific">Talaromyces proteolyticus</name>
    <dbReference type="NCBI Taxonomy" id="1131652"/>
    <lineage>
        <taxon>Eukaryota</taxon>
        <taxon>Fungi</taxon>
        <taxon>Dikarya</taxon>
        <taxon>Ascomycota</taxon>
        <taxon>Pezizomycotina</taxon>
        <taxon>Eurotiomycetes</taxon>
        <taxon>Eurotiomycetidae</taxon>
        <taxon>Eurotiales</taxon>
        <taxon>Trichocomaceae</taxon>
        <taxon>Talaromyces</taxon>
        <taxon>Talaromyces sect. Bacilispori</taxon>
    </lineage>
</organism>
<name>A0AAD4KFJ1_9EURO</name>
<proteinExistence type="predicted"/>
<dbReference type="GeneID" id="70247563"/>
<dbReference type="EMBL" id="JAJTJA010000013">
    <property type="protein sequence ID" value="KAH8690506.1"/>
    <property type="molecule type" value="Genomic_DNA"/>
</dbReference>
<dbReference type="AlphaFoldDB" id="A0AAD4KFJ1"/>
<sequence>MAHQAGDILWDALASNLHFYLPEHPLKPPAANLYILSGLYQARDIEAFIFTFIRTISAHTLRERQKYPEKYDPPNEEDVVLDNDTVNRISRTVYRWRLAAGSNGFGWDKSNEVKLTSQPCLHYTDENRRYTHDVNDPRDRDYDDGFQFNCDCTIPFRERKAHAFLRECRINYCYCFEGVNKGGFFNLEVIKTLLIHGEIDTVLRVCAHPDVKYASWKSVQNCACMEADLGWNHLYSLALDAYIVLNILYCFPKLRGSISGRQPPRSNESYERDYRDTKIYQEMLYKCTKSHYSEVTKHIHRQFFGIKDDYFGNSFKIQRGLEWPILAKTATYPQSPDRPDNQPLFSILRGLRSWRMKAFINDDDFPFGNVPFEIFLNCDEEAPWVPHKLEVAECYRTLRTIGLPDELICEIAELAYGAYGDEPWRRLLVAHDPFHPENYDELVGYLGSCWDIMVRCNIFAEAVGNPINWQSELKLCLRRLFRSPRGDNLDWNGLDTDMEDLIFELIQP</sequence>